<evidence type="ECO:0000313" key="3">
    <source>
        <dbReference type="Proteomes" id="UP000596742"/>
    </source>
</evidence>
<feature type="region of interest" description="Disordered" evidence="1">
    <location>
        <begin position="141"/>
        <end position="168"/>
    </location>
</feature>
<accession>A0A8B6BRL2</accession>
<name>A0A8B6BRL2_MYTGA</name>
<evidence type="ECO:0000313" key="2">
    <source>
        <dbReference type="EMBL" id="VDH94466.1"/>
    </source>
</evidence>
<protein>
    <submittedName>
        <fullName evidence="2">Uncharacterized protein</fullName>
    </submittedName>
</protein>
<sequence length="168" mass="18687">MALANEAEYADEGLKDNILYETAGSNFGQGTTKVGYEVNDKKRHNKHGTDNSAFQETALYSVVQNKTGQDGVSINEKGKKNNKRINKNEEVKEAIRKESSKQNLNKDGLQYADLVFSKSKTGPKFVIRGLENRTIYAVVDTTQKIDPLPESDDEEPSNKNTNNEESGI</sequence>
<organism evidence="2 3">
    <name type="scientific">Mytilus galloprovincialis</name>
    <name type="common">Mediterranean mussel</name>
    <dbReference type="NCBI Taxonomy" id="29158"/>
    <lineage>
        <taxon>Eukaryota</taxon>
        <taxon>Metazoa</taxon>
        <taxon>Spiralia</taxon>
        <taxon>Lophotrochozoa</taxon>
        <taxon>Mollusca</taxon>
        <taxon>Bivalvia</taxon>
        <taxon>Autobranchia</taxon>
        <taxon>Pteriomorphia</taxon>
        <taxon>Mytilida</taxon>
        <taxon>Mytiloidea</taxon>
        <taxon>Mytilidae</taxon>
        <taxon>Mytilinae</taxon>
        <taxon>Mytilus</taxon>
    </lineage>
</organism>
<proteinExistence type="predicted"/>
<feature type="region of interest" description="Disordered" evidence="1">
    <location>
        <begin position="70"/>
        <end position="90"/>
    </location>
</feature>
<evidence type="ECO:0000256" key="1">
    <source>
        <dbReference type="SAM" id="MobiDB-lite"/>
    </source>
</evidence>
<reference evidence="2" key="1">
    <citation type="submission" date="2018-11" db="EMBL/GenBank/DDBJ databases">
        <authorList>
            <person name="Alioto T."/>
            <person name="Alioto T."/>
        </authorList>
    </citation>
    <scope>NUCLEOTIDE SEQUENCE</scope>
</reference>
<feature type="compositionally biased region" description="Polar residues" evidence="1">
    <location>
        <begin position="158"/>
        <end position="168"/>
    </location>
</feature>
<dbReference type="EMBL" id="UYJE01000595">
    <property type="protein sequence ID" value="VDH94466.1"/>
    <property type="molecule type" value="Genomic_DNA"/>
</dbReference>
<keyword evidence="3" id="KW-1185">Reference proteome</keyword>
<gene>
    <name evidence="2" type="ORF">MGAL_10B021823</name>
</gene>
<dbReference type="AlphaFoldDB" id="A0A8B6BRL2"/>
<dbReference type="Proteomes" id="UP000596742">
    <property type="component" value="Unassembled WGS sequence"/>
</dbReference>
<comment type="caution">
    <text evidence="2">The sequence shown here is derived from an EMBL/GenBank/DDBJ whole genome shotgun (WGS) entry which is preliminary data.</text>
</comment>